<dbReference type="AlphaFoldDB" id="A0A8H7V1G1"/>
<dbReference type="OrthoDB" id="68611at2759"/>
<dbReference type="PANTHER" id="PTHR47804:SF1">
    <property type="entry name" value="DUF2421 DOMAIN-CONTAINING PROTEIN"/>
    <property type="match status" value="1"/>
</dbReference>
<evidence type="ECO:0000256" key="2">
    <source>
        <dbReference type="ARBA" id="ARBA00022692"/>
    </source>
</evidence>
<feature type="region of interest" description="Disordered" evidence="5">
    <location>
        <begin position="66"/>
        <end position="95"/>
    </location>
</feature>
<feature type="transmembrane region" description="Helical" evidence="6">
    <location>
        <begin position="306"/>
        <end position="324"/>
    </location>
</feature>
<evidence type="ECO:0000259" key="9">
    <source>
        <dbReference type="Pfam" id="PF13515"/>
    </source>
</evidence>
<feature type="region of interest" description="Disordered" evidence="5">
    <location>
        <begin position="473"/>
        <end position="564"/>
    </location>
</feature>
<organism evidence="10 11">
    <name type="scientific">Mucor plumbeus</name>
    <dbReference type="NCBI Taxonomy" id="97098"/>
    <lineage>
        <taxon>Eukaryota</taxon>
        <taxon>Fungi</taxon>
        <taxon>Fungi incertae sedis</taxon>
        <taxon>Mucoromycota</taxon>
        <taxon>Mucoromycotina</taxon>
        <taxon>Mucoromycetes</taxon>
        <taxon>Mucorales</taxon>
        <taxon>Mucorineae</taxon>
        <taxon>Mucoraceae</taxon>
        <taxon>Mucor</taxon>
    </lineage>
</organism>
<evidence type="ECO:0000259" key="8">
    <source>
        <dbReference type="Pfam" id="PF10337"/>
    </source>
</evidence>
<feature type="compositionally biased region" description="Low complexity" evidence="5">
    <location>
        <begin position="482"/>
        <end position="492"/>
    </location>
</feature>
<keyword evidence="3 6" id="KW-1133">Transmembrane helix</keyword>
<dbReference type="Pfam" id="PF10337">
    <property type="entry name" value="ArAE_2_N"/>
    <property type="match status" value="1"/>
</dbReference>
<feature type="domain" description="Putative ER transporter 6TM N-terminal" evidence="8">
    <location>
        <begin position="286"/>
        <end position="520"/>
    </location>
</feature>
<feature type="domain" description="Integral membrane bound transporter" evidence="9">
    <location>
        <begin position="787"/>
        <end position="913"/>
    </location>
</feature>
<evidence type="ECO:0008006" key="12">
    <source>
        <dbReference type="Google" id="ProtNLM"/>
    </source>
</evidence>
<evidence type="ECO:0000256" key="1">
    <source>
        <dbReference type="ARBA" id="ARBA00004141"/>
    </source>
</evidence>
<feature type="transmembrane region" description="Helical" evidence="6">
    <location>
        <begin position="794"/>
        <end position="811"/>
    </location>
</feature>
<keyword evidence="4 6" id="KW-0472">Membrane</keyword>
<evidence type="ECO:0000313" key="10">
    <source>
        <dbReference type="EMBL" id="KAG2199868.1"/>
    </source>
</evidence>
<gene>
    <name evidence="10" type="ORF">INT46_003725</name>
</gene>
<dbReference type="InterPro" id="IPR052430">
    <property type="entry name" value="IVT-Associated"/>
</dbReference>
<proteinExistence type="predicted"/>
<evidence type="ECO:0000313" key="11">
    <source>
        <dbReference type="Proteomes" id="UP000650833"/>
    </source>
</evidence>
<dbReference type="InterPro" id="IPR018823">
    <property type="entry name" value="ArAE_2_N"/>
</dbReference>
<dbReference type="Pfam" id="PF13515">
    <property type="entry name" value="FUSC_2"/>
    <property type="match status" value="1"/>
</dbReference>
<keyword evidence="11" id="KW-1185">Reference proteome</keyword>
<name>A0A8H7V1G1_9FUNG</name>
<dbReference type="EMBL" id="JAEPRC010000334">
    <property type="protein sequence ID" value="KAG2199868.1"/>
    <property type="molecule type" value="Genomic_DNA"/>
</dbReference>
<dbReference type="PANTHER" id="PTHR47804">
    <property type="entry name" value="60S RIBOSOMAL PROTEIN L19"/>
    <property type="match status" value="1"/>
</dbReference>
<feature type="domain" description="DUF2421" evidence="7">
    <location>
        <begin position="920"/>
        <end position="1087"/>
    </location>
</feature>
<dbReference type="Proteomes" id="UP000650833">
    <property type="component" value="Unassembled WGS sequence"/>
</dbReference>
<protein>
    <recommendedName>
        <fullName evidence="12">DUF2421 domain-containing protein</fullName>
    </recommendedName>
</protein>
<reference evidence="10" key="1">
    <citation type="submission" date="2020-12" db="EMBL/GenBank/DDBJ databases">
        <title>Metabolic potential, ecology and presence of endohyphal bacteria is reflected in genomic diversity of Mucoromycotina.</title>
        <authorList>
            <person name="Muszewska A."/>
            <person name="Okrasinska A."/>
            <person name="Steczkiewicz K."/>
            <person name="Drgas O."/>
            <person name="Orlowska M."/>
            <person name="Perlinska-Lenart U."/>
            <person name="Aleksandrzak-Piekarczyk T."/>
            <person name="Szatraj K."/>
            <person name="Zielenkiewicz U."/>
            <person name="Pilsyk S."/>
            <person name="Malc E."/>
            <person name="Mieczkowski P."/>
            <person name="Kruszewska J.S."/>
            <person name="Biernat P."/>
            <person name="Pawlowska J."/>
        </authorList>
    </citation>
    <scope>NUCLEOTIDE SEQUENCE</scope>
    <source>
        <strain evidence="10">CBS 226.32</strain>
    </source>
</reference>
<keyword evidence="2 6" id="KW-0812">Transmembrane</keyword>
<evidence type="ECO:0000256" key="3">
    <source>
        <dbReference type="ARBA" id="ARBA00022989"/>
    </source>
</evidence>
<dbReference type="Pfam" id="PF10334">
    <property type="entry name" value="BRE4"/>
    <property type="match status" value="1"/>
</dbReference>
<accession>A0A8H7V1G1</accession>
<feature type="compositionally biased region" description="Acidic residues" evidence="5">
    <location>
        <begin position="72"/>
        <end position="84"/>
    </location>
</feature>
<dbReference type="InterPro" id="IPR018820">
    <property type="entry name" value="BRE4-related_DUF2421"/>
</dbReference>
<sequence length="1178" mass="134743">MSDPSSEDLKRLPRNAAPIPCPITMHDNISPPFDAFIGSIPTASPSAYSAFDVVLDDGTLQKRTISLSTLPDDLDEEDEEEEEGSVVQQQQQQQELNQYNQLRKESQETLDDKTPLLRQNNKKKSYASIPQEMQYDVDSSTTSNEDTEDDNNSSDNSSRKQKRYKQLIKQDVSDKKQNKSWLPNFELSPNQRVVLKCSFAYMLGSLFTFVPAMNALIGYNHVSSHLVATATVFFNPAKSLGGMVEASLYGWGYTLFALIVCLGSMLTTDFFVDRNLFNVAHAISLGFWLAGSTFIVAFLKAHWNKPPVATASSLCFIIIFIIVVKEGSANRGDFDTTRIEQITSAVATGTLVTVSCCIFFWPVSASKKLKQDLEATLMSYKVLLKLLTKTFLLDDDLPEFKANNSLKTAIDSHRASFTSLQKSLSEAKLEVIWNDEMRGCTKEYDAVVKSMQRLAQSVGGLRSSCGLQFELMQQDGGKSSKKPASSSFSSSRNTDKKFKDGSKNKETWNIKADHHRRKLEGEIKRQKHHHQQQQHISPKSKVNGEDEFFKLPNHHSHKGQDDEDEDGTLIEFIHTIRQPLKSLAYTCKQTILHLQIGFSSKPRTGPSDETLKNNLIKAIALFEVSQRQAVKRLNRHRLKHHQHNTNKSDGSSSLIDSYAPSEDVFLVYFFVFNMIEFARELISLVESVQALSIAKQKKRTLCALIYQFFTIPKPDSKEKKKPAFVPNERHKMDTLHTPVPKTRWRRMILKIWRTFSLFKLQKMRYATKATVAVIILALPAFWEPTGAWYREWRMEWALITLMVVMTPTVGGTNLVAIYRIYSTTLGCFVAMCFYLLFPDNMYILILCTWLFSIPNFWMILHHKHGKFGQFTLLAYNLVMLNKYNDRETHRIEVTHLALQRCLSILVGVIFGLFATAYVWPYEARVELRKGVSDFLLRLAWLYKRLVSVYSQRPEPQDSSSITILSQEDIRLQRQNTSQIFMDVELGLQRTLLELQELLKQTPNEPRLKGAFPVTTYSDILASCQNITDKFASMRTVVLKDAWFEQVQHDFIVPVSQERKEMVGNVLLYFYILASAMRLKTPLPPYLPPARKAWESLITRLRQLPVVQSKELLEKDHVYLFYYAYVTVLEDIIRELDKLGANMTLLFGAIVPGDQWETLFDSNTTDDIEQDTKLLIIKD</sequence>
<evidence type="ECO:0000256" key="4">
    <source>
        <dbReference type="ARBA" id="ARBA00023136"/>
    </source>
</evidence>
<feature type="transmembrane region" description="Helical" evidence="6">
    <location>
        <begin position="344"/>
        <end position="363"/>
    </location>
</feature>
<feature type="transmembrane region" description="Helical" evidence="6">
    <location>
        <begin position="896"/>
        <end position="919"/>
    </location>
</feature>
<evidence type="ECO:0000256" key="5">
    <source>
        <dbReference type="SAM" id="MobiDB-lite"/>
    </source>
</evidence>
<comment type="subcellular location">
    <subcellularLocation>
        <location evidence="1">Membrane</location>
        <topology evidence="1">Multi-pass membrane protein</topology>
    </subcellularLocation>
</comment>
<evidence type="ECO:0000259" key="7">
    <source>
        <dbReference type="Pfam" id="PF10334"/>
    </source>
</evidence>
<feature type="transmembrane region" description="Helical" evidence="6">
    <location>
        <begin position="279"/>
        <end position="299"/>
    </location>
</feature>
<feature type="region of interest" description="Disordered" evidence="5">
    <location>
        <begin position="1"/>
        <end position="20"/>
    </location>
</feature>
<feature type="compositionally biased region" description="Low complexity" evidence="5">
    <location>
        <begin position="85"/>
        <end position="95"/>
    </location>
</feature>
<feature type="region of interest" description="Disordered" evidence="5">
    <location>
        <begin position="107"/>
        <end position="175"/>
    </location>
</feature>
<feature type="compositionally biased region" description="Basic and acidic residues" evidence="5">
    <location>
        <begin position="493"/>
        <end position="512"/>
    </location>
</feature>
<evidence type="ECO:0000256" key="6">
    <source>
        <dbReference type="SAM" id="Phobius"/>
    </source>
</evidence>
<dbReference type="InterPro" id="IPR049453">
    <property type="entry name" value="Memb_transporter_dom"/>
</dbReference>
<comment type="caution">
    <text evidence="10">The sequence shown here is derived from an EMBL/GenBank/DDBJ whole genome shotgun (WGS) entry which is preliminary data.</text>
</comment>
<dbReference type="GO" id="GO:0016020">
    <property type="term" value="C:membrane"/>
    <property type="evidence" value="ECO:0007669"/>
    <property type="project" value="UniProtKB-SubCell"/>
</dbReference>
<feature type="transmembrane region" description="Helical" evidence="6">
    <location>
        <begin position="199"/>
        <end position="217"/>
    </location>
</feature>
<feature type="transmembrane region" description="Helical" evidence="6">
    <location>
        <begin position="867"/>
        <end position="884"/>
    </location>
</feature>
<feature type="transmembrane region" description="Helical" evidence="6">
    <location>
        <begin position="248"/>
        <end position="267"/>
    </location>
</feature>